<proteinExistence type="inferred from homology"/>
<name>A0ABT9ZNT3_9BACI</name>
<dbReference type="InterPro" id="IPR036286">
    <property type="entry name" value="LexA/Signal_pep-like_sf"/>
</dbReference>
<comment type="catalytic activity">
    <reaction evidence="3">
        <text>Cleavage of hydrophobic, N-terminal signal or leader sequences from secreted and periplasmic proteins.</text>
        <dbReference type="EC" id="3.4.21.89"/>
    </reaction>
</comment>
<dbReference type="RefSeq" id="WP_307345438.1">
    <property type="nucleotide sequence ID" value="NZ_JAUSUD010000026.1"/>
</dbReference>
<dbReference type="PANTHER" id="PTHR43390">
    <property type="entry name" value="SIGNAL PEPTIDASE I"/>
    <property type="match status" value="1"/>
</dbReference>
<keyword evidence="3" id="KW-0378">Hydrolase</keyword>
<dbReference type="CDD" id="cd06530">
    <property type="entry name" value="S26_SPase_I"/>
    <property type="match status" value="1"/>
</dbReference>
<gene>
    <name evidence="5" type="ORF">J2S19_004202</name>
</gene>
<dbReference type="PANTHER" id="PTHR43390:SF1">
    <property type="entry name" value="CHLOROPLAST PROCESSING PEPTIDASE"/>
    <property type="match status" value="1"/>
</dbReference>
<comment type="caution">
    <text evidence="5">The sequence shown here is derived from an EMBL/GenBank/DDBJ whole genome shotgun (WGS) entry which is preliminary data.</text>
</comment>
<feature type="domain" description="Peptidase S26" evidence="4">
    <location>
        <begin position="1"/>
        <end position="65"/>
    </location>
</feature>
<keyword evidence="6" id="KW-1185">Reference proteome</keyword>
<dbReference type="Pfam" id="PF10502">
    <property type="entry name" value="Peptidase_S26"/>
    <property type="match status" value="1"/>
</dbReference>
<dbReference type="NCBIfam" id="TIGR02227">
    <property type="entry name" value="sigpep_I_bact"/>
    <property type="match status" value="1"/>
</dbReference>
<evidence type="ECO:0000256" key="1">
    <source>
        <dbReference type="ARBA" id="ARBA00004401"/>
    </source>
</evidence>
<dbReference type="EMBL" id="JAUSUD010000026">
    <property type="protein sequence ID" value="MDQ0232880.1"/>
    <property type="molecule type" value="Genomic_DNA"/>
</dbReference>
<protein>
    <recommendedName>
        <fullName evidence="3">Signal peptidase I</fullName>
        <ecNumber evidence="3">3.4.21.89</ecNumber>
    </recommendedName>
</protein>
<dbReference type="SUPFAM" id="SSF51306">
    <property type="entry name" value="LexA/Signal peptidase"/>
    <property type="match status" value="1"/>
</dbReference>
<evidence type="ECO:0000256" key="3">
    <source>
        <dbReference type="RuleBase" id="RU362042"/>
    </source>
</evidence>
<dbReference type="InterPro" id="IPR019533">
    <property type="entry name" value="Peptidase_S26"/>
</dbReference>
<accession>A0ABT9ZNT3</accession>
<dbReference type="InterPro" id="IPR000223">
    <property type="entry name" value="Pept_S26A_signal_pept_1"/>
</dbReference>
<dbReference type="Proteomes" id="UP001234495">
    <property type="component" value="Unassembled WGS sequence"/>
</dbReference>
<reference evidence="5 6" key="1">
    <citation type="submission" date="2023-07" db="EMBL/GenBank/DDBJ databases">
        <title>Genomic Encyclopedia of Type Strains, Phase IV (KMG-IV): sequencing the most valuable type-strain genomes for metagenomic binning, comparative biology and taxonomic classification.</title>
        <authorList>
            <person name="Goeker M."/>
        </authorList>
    </citation>
    <scope>NUCLEOTIDE SEQUENCE [LARGE SCALE GENOMIC DNA]</scope>
    <source>
        <strain evidence="5 6">DSM 29005</strain>
    </source>
</reference>
<dbReference type="Gene3D" id="2.10.109.10">
    <property type="entry name" value="Umud Fragment, subunit A"/>
    <property type="match status" value="1"/>
</dbReference>
<comment type="subcellular location">
    <subcellularLocation>
        <location evidence="1">Cell membrane</location>
        <topology evidence="1">Single-pass type II membrane protein</topology>
    </subcellularLocation>
    <subcellularLocation>
        <location evidence="3">Membrane</location>
        <topology evidence="3">Single-pass type II membrane protein</topology>
    </subcellularLocation>
</comment>
<evidence type="ECO:0000313" key="5">
    <source>
        <dbReference type="EMBL" id="MDQ0232880.1"/>
    </source>
</evidence>
<evidence type="ECO:0000313" key="6">
    <source>
        <dbReference type="Proteomes" id="UP001234495"/>
    </source>
</evidence>
<evidence type="ECO:0000259" key="4">
    <source>
        <dbReference type="Pfam" id="PF10502"/>
    </source>
</evidence>
<dbReference type="EC" id="3.4.21.89" evidence="3"/>
<organism evidence="5 6">
    <name type="scientific">Metabacillus malikii</name>
    <dbReference type="NCBI Taxonomy" id="1504265"/>
    <lineage>
        <taxon>Bacteria</taxon>
        <taxon>Bacillati</taxon>
        <taxon>Bacillota</taxon>
        <taxon>Bacilli</taxon>
        <taxon>Bacillales</taxon>
        <taxon>Bacillaceae</taxon>
        <taxon>Metabacillus</taxon>
    </lineage>
</organism>
<sequence>MLPTFENHDRVIVSKFSDIQHFDIIVFDAPDANEYYIKRVIGLPGDTVEEKDEVLYINGSPTEEFNFRERGSYIW</sequence>
<keyword evidence="3" id="KW-0645">Protease</keyword>
<comment type="similarity">
    <text evidence="2 3">Belongs to the peptidase S26 family.</text>
</comment>
<evidence type="ECO:0000256" key="2">
    <source>
        <dbReference type="ARBA" id="ARBA00009370"/>
    </source>
</evidence>